<sequence length="65" mass="7219">MPVSTIRKITQHHSEQMHTQKPSMTLPLAKPGCQQQIGELDGTMIPIANLSKVEGDKRKQIALID</sequence>
<dbReference type="Proteomes" id="UP000033684">
    <property type="component" value="Unassembled WGS sequence"/>
</dbReference>
<comment type="caution">
    <text evidence="2">The sequence shown here is derived from an EMBL/GenBank/DDBJ whole genome shotgun (WGS) entry which is preliminary data.</text>
</comment>
<accession>A0A0F3IQJ8</accession>
<evidence type="ECO:0000256" key="1">
    <source>
        <dbReference type="SAM" id="MobiDB-lite"/>
    </source>
</evidence>
<feature type="region of interest" description="Disordered" evidence="1">
    <location>
        <begin position="1"/>
        <end position="22"/>
    </location>
</feature>
<name>A0A0F3IQJ8_9GAMM</name>
<proteinExistence type="predicted"/>
<keyword evidence="3" id="KW-1185">Reference proteome</keyword>
<reference evidence="2 3" key="2">
    <citation type="journal article" date="2016" name="Microb. Ecol.">
        <title>Genome Characteristics of a Novel Type I Methanotroph (Sn10-6) Isolated from a Flooded Indian Rice Field.</title>
        <authorList>
            <person name="Rahalkar M.C."/>
            <person name="Pandit P.S."/>
            <person name="Dhakephalkar P.K."/>
            <person name="Pore S."/>
            <person name="Arora P."/>
            <person name="Kapse N."/>
        </authorList>
    </citation>
    <scope>NUCLEOTIDE SEQUENCE [LARGE SCALE GENOMIC DNA]</scope>
    <source>
        <strain evidence="2 3">Sn10-6</strain>
    </source>
</reference>
<dbReference type="RefSeq" id="WP_045777961.1">
    <property type="nucleotide sequence ID" value="NZ_LAJX01000015.1"/>
</dbReference>
<dbReference type="AlphaFoldDB" id="A0A0F3IQJ8"/>
<gene>
    <name evidence="2" type="ORF">VZ94_02075</name>
</gene>
<protein>
    <submittedName>
        <fullName evidence="2">Uncharacterized protein</fullName>
    </submittedName>
</protein>
<organism evidence="2 3">
    <name type="scientific">Methylocucumis oryzae</name>
    <dbReference type="NCBI Taxonomy" id="1632867"/>
    <lineage>
        <taxon>Bacteria</taxon>
        <taxon>Pseudomonadati</taxon>
        <taxon>Pseudomonadota</taxon>
        <taxon>Gammaproteobacteria</taxon>
        <taxon>Methylococcales</taxon>
        <taxon>Methylococcaceae</taxon>
        <taxon>Methylocucumis</taxon>
    </lineage>
</organism>
<evidence type="ECO:0000313" key="2">
    <source>
        <dbReference type="EMBL" id="KJV07859.1"/>
    </source>
</evidence>
<reference evidence="3" key="1">
    <citation type="submission" date="2015-03" db="EMBL/GenBank/DDBJ databases">
        <title>Draft genome sequence of a novel methanotroph (Sn10-6) isolated from flooded ricefield rhizosphere in India.</title>
        <authorList>
            <person name="Pandit P.S."/>
            <person name="Pore S.D."/>
            <person name="Arora P."/>
            <person name="Kapse N.G."/>
            <person name="Dhakephalkar P.K."/>
            <person name="Rahalkar M.C."/>
        </authorList>
    </citation>
    <scope>NUCLEOTIDE SEQUENCE [LARGE SCALE GENOMIC DNA]</scope>
    <source>
        <strain evidence="3">Sn10-6</strain>
    </source>
</reference>
<evidence type="ECO:0000313" key="3">
    <source>
        <dbReference type="Proteomes" id="UP000033684"/>
    </source>
</evidence>
<dbReference type="EMBL" id="LAJX01000015">
    <property type="protein sequence ID" value="KJV07859.1"/>
    <property type="molecule type" value="Genomic_DNA"/>
</dbReference>